<feature type="compositionally biased region" description="Polar residues" evidence="2">
    <location>
        <begin position="400"/>
        <end position="410"/>
    </location>
</feature>
<dbReference type="EMBL" id="FN554969">
    <property type="protein sequence ID" value="CBH11842.1"/>
    <property type="molecule type" value="Genomic_DNA"/>
</dbReference>
<feature type="compositionally biased region" description="Basic residues" evidence="2">
    <location>
        <begin position="446"/>
        <end position="459"/>
    </location>
</feature>
<dbReference type="InterPro" id="IPR042411">
    <property type="entry name" value="WDR27"/>
</dbReference>
<evidence type="ECO:0000313" key="3">
    <source>
        <dbReference type="EMBL" id="CBH11842.1"/>
    </source>
</evidence>
<name>C9ZR12_TRYB9</name>
<dbReference type="VEuPathDB" id="TriTrypDB:Tbg972.6.3200"/>
<gene>
    <name evidence="3" type="ORF">TbgDal_VI3200</name>
</gene>
<dbReference type="Pfam" id="PF00400">
    <property type="entry name" value="WD40"/>
    <property type="match status" value="2"/>
</dbReference>
<dbReference type="AlphaFoldDB" id="C9ZR12"/>
<dbReference type="PROSITE" id="PS50082">
    <property type="entry name" value="WD_REPEATS_2"/>
    <property type="match status" value="1"/>
</dbReference>
<organism evidence="3 4">
    <name type="scientific">Trypanosoma brucei gambiense (strain MHOM/CI/86/DAL972)</name>
    <dbReference type="NCBI Taxonomy" id="679716"/>
    <lineage>
        <taxon>Eukaryota</taxon>
        <taxon>Discoba</taxon>
        <taxon>Euglenozoa</taxon>
        <taxon>Kinetoplastea</taxon>
        <taxon>Metakinetoplastina</taxon>
        <taxon>Trypanosomatida</taxon>
        <taxon>Trypanosomatidae</taxon>
        <taxon>Trypanosoma</taxon>
    </lineage>
</organism>
<dbReference type="InterPro" id="IPR001680">
    <property type="entry name" value="WD40_rpt"/>
</dbReference>
<dbReference type="SMART" id="SM00320">
    <property type="entry name" value="WD40"/>
    <property type="match status" value="7"/>
</dbReference>
<accession>C9ZR12</accession>
<protein>
    <submittedName>
        <fullName evidence="3">Uncharacterized protein</fullName>
    </submittedName>
</protein>
<dbReference type="Gene3D" id="2.130.10.10">
    <property type="entry name" value="YVTN repeat-like/Quinoprotein amine dehydrogenase"/>
    <property type="match status" value="3"/>
</dbReference>
<dbReference type="Proteomes" id="UP000002316">
    <property type="component" value="Chromosome 6"/>
</dbReference>
<dbReference type="KEGG" id="tbg:TbgDal_VI3200"/>
<dbReference type="SUPFAM" id="SSF50978">
    <property type="entry name" value="WD40 repeat-like"/>
    <property type="match status" value="1"/>
</dbReference>
<evidence type="ECO:0000256" key="1">
    <source>
        <dbReference type="PROSITE-ProRule" id="PRU00221"/>
    </source>
</evidence>
<proteinExistence type="predicted"/>
<feature type="repeat" description="WD" evidence="1">
    <location>
        <begin position="714"/>
        <end position="735"/>
    </location>
</feature>
<sequence>MYKETGATPRAIQINGGIVNCMALSSQRLLWCSQSNGSGPAVMYAWECGEEEPNMHPLVEMGFVPILLSVFQEKVAVIGESSAALFTWSSALSFGHGNDDYGDDDDDDADEVLLLNEEFLCNGVPPGATHVVWSTDGTTIAVCSPCGITLVDCRLRYNLADGVAPTLLLLDCSCWYGEAGAAFAAFGGSSLFAISRGNHLVSLHCNEEWWSVEPYLQRDGHIITRAQQVTCFAVGGSEEGHLVVGLSDGTIKLVQQDNLQVFFVLDVTKQIYRDVDIPEHVSLYGGVRVMEVVVGRSIMVVMRTDAVVYYNKNSMELLDSNTLFFGEKTPQISAASRDGSWCALVSGTQELLYLSAVDGILGDGCDDSFDPSSDIMHARFPLPPHLLEPLQLPPQHNQQKVPSTRNTGKSSVARDKKMPTDKPVTFGRPIKSSGYTASVPWSVQQRQKKLRERATRAPKHPSTAVAVPRYKFLPLSNRPLQPMTAANRFLLSSPIHRAVITSAKFTASGSALVTASGDASAFMLKMPVAKNEGDGTALRVHTAPLSSIDANMSLNAPVVVTGSCDGVVAVWRPTKRASPYIVQKVGRDVRAVKFVYTDKFICYATANSVNFCRYCLDDGGGDLDRKRNESKMKPALEFTVPSAQHVVGVDAINHFASNVVVWAASNKSFGVYDLHVGQNINMIEEAHTRPIHSVALLTAGRYASIGSNHLHMCLTAGMDSTVRLWDIRQKRSVRQLAQHRSNATAVGVAFSPTGALVAVGSETRNVFIYDVGSGAVLDKLPVTDTATAICWHPIENVLAIGTSNGGVQLMGQR</sequence>
<dbReference type="InterPro" id="IPR015943">
    <property type="entry name" value="WD40/YVTN_repeat-like_dom_sf"/>
</dbReference>
<evidence type="ECO:0000256" key="2">
    <source>
        <dbReference type="SAM" id="MobiDB-lite"/>
    </source>
</evidence>
<keyword evidence="1" id="KW-0853">WD repeat</keyword>
<dbReference type="OrthoDB" id="20669at2759"/>
<dbReference type="InterPro" id="IPR036322">
    <property type="entry name" value="WD40_repeat_dom_sf"/>
</dbReference>
<dbReference type="GeneID" id="23861973"/>
<feature type="compositionally biased region" description="Low complexity" evidence="2">
    <location>
        <begin position="387"/>
        <end position="399"/>
    </location>
</feature>
<dbReference type="RefSeq" id="XP_011774127.1">
    <property type="nucleotide sequence ID" value="XM_011775825.1"/>
</dbReference>
<feature type="compositionally biased region" description="Polar residues" evidence="2">
    <location>
        <begin position="433"/>
        <end position="445"/>
    </location>
</feature>
<feature type="region of interest" description="Disordered" evidence="2">
    <location>
        <begin position="386"/>
        <end position="463"/>
    </location>
</feature>
<dbReference type="PANTHER" id="PTHR44525:SF1">
    <property type="entry name" value="WD REPEAT-CONTAINING PROTEIN 27"/>
    <property type="match status" value="1"/>
</dbReference>
<reference evidence="4" key="1">
    <citation type="journal article" date="2010" name="PLoS Negl. Trop. Dis.">
        <title>The genome sequence of Trypanosoma brucei gambiense, causative agent of chronic human african trypanosomiasis.</title>
        <authorList>
            <person name="Jackson A.P."/>
            <person name="Sanders M."/>
            <person name="Berry A."/>
            <person name="McQuillan J."/>
            <person name="Aslett M.A."/>
            <person name="Quail M.A."/>
            <person name="Chukualim B."/>
            <person name="Capewell P."/>
            <person name="MacLeod A."/>
            <person name="Melville S.E."/>
            <person name="Gibson W."/>
            <person name="Barry J.D."/>
            <person name="Berriman M."/>
            <person name="Hertz-Fowler C."/>
        </authorList>
    </citation>
    <scope>NUCLEOTIDE SEQUENCE [LARGE SCALE GENOMIC DNA]</scope>
    <source>
        <strain evidence="4">MHOM/CI/86/DAL972</strain>
    </source>
</reference>
<evidence type="ECO:0000313" key="4">
    <source>
        <dbReference type="Proteomes" id="UP000002316"/>
    </source>
</evidence>
<dbReference type="PANTHER" id="PTHR44525">
    <property type="entry name" value="WD REPEAT-CONTAINING PROTEIN 27"/>
    <property type="match status" value="1"/>
</dbReference>
<dbReference type="SUPFAM" id="SSF69322">
    <property type="entry name" value="Tricorn protease domain 2"/>
    <property type="match status" value="1"/>
</dbReference>